<dbReference type="GO" id="GO:0061710">
    <property type="term" value="F:L-threonylcarbamoyladenylate synthase"/>
    <property type="evidence" value="ECO:0007669"/>
    <property type="project" value="UniProtKB-EC"/>
</dbReference>
<keyword evidence="11" id="KW-0496">Mitochondrion</keyword>
<evidence type="ECO:0000256" key="4">
    <source>
        <dbReference type="ARBA" id="ARBA00007663"/>
    </source>
</evidence>
<feature type="non-terminal residue" evidence="17">
    <location>
        <position position="1"/>
    </location>
</feature>
<evidence type="ECO:0000313" key="17">
    <source>
        <dbReference type="EMBL" id="ESO82531.1"/>
    </source>
</evidence>
<dbReference type="SUPFAM" id="SSF55821">
    <property type="entry name" value="YrdC/RibB"/>
    <property type="match status" value="1"/>
</dbReference>
<comment type="function">
    <text evidence="14">Cytoplasmic and mitochondrial threonylcarbamoyl-AMP synthase required for the formation of a threonylcarbamoyl group on adenosine at position 37 (t(6)A37) in tRNAs that read codons beginning with adenine. Catalyzes the conversion of L-threonine, HCO(3)(-)/CO(2) and ATP to give threonylcarbamoyl-AMP (TC-AMP) as the acyladenylate intermediate, with the release of diphosphate. Participates in t(6)A37 formation in cytoplasmic and mitochondrial tRNAs. May regulate the activity of some transporters.</text>
</comment>
<keyword evidence="8" id="KW-0963">Cytoplasm</keyword>
<evidence type="ECO:0000256" key="12">
    <source>
        <dbReference type="ARBA" id="ARBA00023136"/>
    </source>
</evidence>
<dbReference type="GO" id="GO:0006450">
    <property type="term" value="P:regulation of translational fidelity"/>
    <property type="evidence" value="ECO:0007669"/>
    <property type="project" value="TreeGrafter"/>
</dbReference>
<dbReference type="GO" id="GO:0005739">
    <property type="term" value="C:mitochondrion"/>
    <property type="evidence" value="ECO:0007669"/>
    <property type="project" value="UniProtKB-SubCell"/>
</dbReference>
<accession>V3ZNT9</accession>
<comment type="subcellular location">
    <subcellularLocation>
        <location evidence="2">Cell membrane</location>
        <topology evidence="2">Peripheral membrane protein</topology>
    </subcellularLocation>
    <subcellularLocation>
        <location evidence="3">Cytoplasm</location>
    </subcellularLocation>
    <subcellularLocation>
        <location evidence="1">Mitochondrion</location>
    </subcellularLocation>
</comment>
<dbReference type="OMA" id="YALGCQI"/>
<dbReference type="Pfam" id="PF01300">
    <property type="entry name" value="Sua5_yciO_yrdC"/>
    <property type="match status" value="1"/>
</dbReference>
<dbReference type="GeneID" id="20233547"/>
<evidence type="ECO:0000256" key="6">
    <source>
        <dbReference type="ARBA" id="ARBA00015492"/>
    </source>
</evidence>
<keyword evidence="12" id="KW-0472">Membrane</keyword>
<dbReference type="Proteomes" id="UP000030746">
    <property type="component" value="Unassembled WGS sequence"/>
</dbReference>
<dbReference type="CTD" id="20233547"/>
<keyword evidence="10" id="KW-0809">Transit peptide</keyword>
<gene>
    <name evidence="17" type="ORF">LOTGIDRAFT_134383</name>
</gene>
<comment type="subunit">
    <text evidence="15">Interacts with RSC1A1.</text>
</comment>
<evidence type="ECO:0000256" key="1">
    <source>
        <dbReference type="ARBA" id="ARBA00004173"/>
    </source>
</evidence>
<evidence type="ECO:0000256" key="11">
    <source>
        <dbReference type="ARBA" id="ARBA00023128"/>
    </source>
</evidence>
<dbReference type="STRING" id="225164.V3ZNT9"/>
<name>V3ZNT9_LOTGI</name>
<keyword evidence="7" id="KW-1003">Cell membrane</keyword>
<dbReference type="InterPro" id="IPR050156">
    <property type="entry name" value="TC-AMP_synthase_SUA5"/>
</dbReference>
<reference evidence="17 18" key="1">
    <citation type="journal article" date="2013" name="Nature">
        <title>Insights into bilaterian evolution from three spiralian genomes.</title>
        <authorList>
            <person name="Simakov O."/>
            <person name="Marletaz F."/>
            <person name="Cho S.J."/>
            <person name="Edsinger-Gonzales E."/>
            <person name="Havlak P."/>
            <person name="Hellsten U."/>
            <person name="Kuo D.H."/>
            <person name="Larsson T."/>
            <person name="Lv J."/>
            <person name="Arendt D."/>
            <person name="Savage R."/>
            <person name="Osoegawa K."/>
            <person name="de Jong P."/>
            <person name="Grimwood J."/>
            <person name="Chapman J.A."/>
            <person name="Shapiro H."/>
            <person name="Aerts A."/>
            <person name="Otillar R.P."/>
            <person name="Terry A.Y."/>
            <person name="Boore J.L."/>
            <person name="Grigoriev I.V."/>
            <person name="Lindberg D.R."/>
            <person name="Seaver E.C."/>
            <person name="Weisblat D.A."/>
            <person name="Putnam N.H."/>
            <person name="Rokhsar D.S."/>
        </authorList>
    </citation>
    <scope>NUCLEOTIDE SEQUENCE [LARGE SCALE GENOMIC DNA]</scope>
</reference>
<dbReference type="GO" id="GO:0003725">
    <property type="term" value="F:double-stranded RNA binding"/>
    <property type="evidence" value="ECO:0007669"/>
    <property type="project" value="InterPro"/>
</dbReference>
<dbReference type="InterPro" id="IPR017945">
    <property type="entry name" value="DHBP_synth_RibB-like_a/b_dom"/>
</dbReference>
<evidence type="ECO:0000256" key="5">
    <source>
        <dbReference type="ARBA" id="ARBA00012584"/>
    </source>
</evidence>
<dbReference type="GO" id="GO:0000049">
    <property type="term" value="F:tRNA binding"/>
    <property type="evidence" value="ECO:0007669"/>
    <property type="project" value="TreeGrafter"/>
</dbReference>
<evidence type="ECO:0000256" key="10">
    <source>
        <dbReference type="ARBA" id="ARBA00022946"/>
    </source>
</evidence>
<evidence type="ECO:0000313" key="18">
    <source>
        <dbReference type="Proteomes" id="UP000030746"/>
    </source>
</evidence>
<dbReference type="FunFam" id="3.90.870.10:FF:000007">
    <property type="entry name" value="YrdC N6-threonylcarbamoyltransferase domain containing"/>
    <property type="match status" value="1"/>
</dbReference>
<dbReference type="HOGENOM" id="CLU_031397_5_1_1"/>
<dbReference type="Gene3D" id="3.90.870.10">
    <property type="entry name" value="DHBP synthase"/>
    <property type="match status" value="1"/>
</dbReference>
<evidence type="ECO:0000256" key="2">
    <source>
        <dbReference type="ARBA" id="ARBA00004202"/>
    </source>
</evidence>
<dbReference type="AlphaFoldDB" id="V3ZNT9"/>
<feature type="domain" description="YrdC-like" evidence="16">
    <location>
        <begin position="1"/>
        <end position="178"/>
    </location>
</feature>
<evidence type="ECO:0000256" key="13">
    <source>
        <dbReference type="ARBA" id="ARBA00048366"/>
    </source>
</evidence>
<keyword evidence="9" id="KW-0808">Transferase</keyword>
<dbReference type="PANTHER" id="PTHR17490">
    <property type="entry name" value="SUA5"/>
    <property type="match status" value="1"/>
</dbReference>
<evidence type="ECO:0000259" key="16">
    <source>
        <dbReference type="PROSITE" id="PS51163"/>
    </source>
</evidence>
<dbReference type="EMBL" id="KB203855">
    <property type="protein sequence ID" value="ESO82531.1"/>
    <property type="molecule type" value="Genomic_DNA"/>
</dbReference>
<dbReference type="GO" id="GO:0005886">
    <property type="term" value="C:plasma membrane"/>
    <property type="evidence" value="ECO:0007669"/>
    <property type="project" value="UniProtKB-SubCell"/>
</dbReference>
<evidence type="ECO:0000256" key="15">
    <source>
        <dbReference type="ARBA" id="ARBA00063146"/>
    </source>
</evidence>
<sequence>LLSGGVIAVPTDTIYGIAALSQNVDAINRIYDIKQRNSLKPIAVSVGEVEDIFRWSKVTVSKEFLNELLPGPVTVVMERKPELNPQLNPDTNLIGIRIPDHNFIRQISRLCGQPIALTSANISSNRSTLAIKEFEDLWPNLDLIVDGGMLGNCQASRLGSTVVDLSLVGKYDIIRQGR</sequence>
<dbReference type="KEGG" id="lgi:LOTGIDRAFT_134383"/>
<dbReference type="InterPro" id="IPR006070">
    <property type="entry name" value="Sua5-like_dom"/>
</dbReference>
<evidence type="ECO:0000256" key="9">
    <source>
        <dbReference type="ARBA" id="ARBA00022679"/>
    </source>
</evidence>
<dbReference type="NCBIfam" id="TIGR00057">
    <property type="entry name" value="L-threonylcarbamoyladenylate synthase"/>
    <property type="match status" value="1"/>
</dbReference>
<evidence type="ECO:0000256" key="14">
    <source>
        <dbReference type="ARBA" id="ARBA00058524"/>
    </source>
</evidence>
<comment type="similarity">
    <text evidence="4">Belongs to the SUA5 family.</text>
</comment>
<proteinExistence type="inferred from homology"/>
<comment type="catalytic activity">
    <reaction evidence="13">
        <text>L-threonine + hydrogencarbonate + ATP = L-threonylcarbamoyladenylate + diphosphate + H2O</text>
        <dbReference type="Rhea" id="RHEA:36407"/>
        <dbReference type="ChEBI" id="CHEBI:15377"/>
        <dbReference type="ChEBI" id="CHEBI:17544"/>
        <dbReference type="ChEBI" id="CHEBI:30616"/>
        <dbReference type="ChEBI" id="CHEBI:33019"/>
        <dbReference type="ChEBI" id="CHEBI:57926"/>
        <dbReference type="ChEBI" id="CHEBI:73682"/>
        <dbReference type="EC" id="2.7.7.87"/>
    </reaction>
</comment>
<dbReference type="EC" id="2.7.7.87" evidence="5"/>
<evidence type="ECO:0000256" key="3">
    <source>
        <dbReference type="ARBA" id="ARBA00004496"/>
    </source>
</evidence>
<evidence type="ECO:0000256" key="8">
    <source>
        <dbReference type="ARBA" id="ARBA00022490"/>
    </source>
</evidence>
<dbReference type="PANTHER" id="PTHR17490:SF10">
    <property type="entry name" value="THREONYLCARBAMOYL-AMP SYNTHASE"/>
    <property type="match status" value="1"/>
</dbReference>
<keyword evidence="18" id="KW-1185">Reference proteome</keyword>
<dbReference type="RefSeq" id="XP_009066724.1">
    <property type="nucleotide sequence ID" value="XM_009068476.1"/>
</dbReference>
<dbReference type="PROSITE" id="PS51163">
    <property type="entry name" value="YRDC"/>
    <property type="match status" value="1"/>
</dbReference>
<evidence type="ECO:0000256" key="7">
    <source>
        <dbReference type="ARBA" id="ARBA00022475"/>
    </source>
</evidence>
<dbReference type="OrthoDB" id="3648309at2759"/>
<protein>
    <recommendedName>
        <fullName evidence="6">Threonylcarbamoyl-AMP synthase</fullName>
        <ecNumber evidence="5">2.7.7.87</ecNumber>
    </recommendedName>
</protein>
<organism evidence="17 18">
    <name type="scientific">Lottia gigantea</name>
    <name type="common">Giant owl limpet</name>
    <dbReference type="NCBI Taxonomy" id="225164"/>
    <lineage>
        <taxon>Eukaryota</taxon>
        <taxon>Metazoa</taxon>
        <taxon>Spiralia</taxon>
        <taxon>Lophotrochozoa</taxon>
        <taxon>Mollusca</taxon>
        <taxon>Gastropoda</taxon>
        <taxon>Patellogastropoda</taxon>
        <taxon>Lottioidea</taxon>
        <taxon>Lottiidae</taxon>
        <taxon>Lottia</taxon>
    </lineage>
</organism>